<reference evidence="2" key="1">
    <citation type="submission" date="2020-10" db="EMBL/GenBank/DDBJ databases">
        <authorList>
            <person name="Gilroy R."/>
        </authorList>
    </citation>
    <scope>NUCLEOTIDE SEQUENCE</scope>
    <source>
        <strain evidence="2">10192</strain>
    </source>
</reference>
<evidence type="ECO:0000256" key="1">
    <source>
        <dbReference type="SAM" id="MobiDB-lite"/>
    </source>
</evidence>
<proteinExistence type="predicted"/>
<gene>
    <name evidence="2" type="ORF">IAC76_03090</name>
</gene>
<dbReference type="EMBL" id="JADIND010000067">
    <property type="protein sequence ID" value="MBO8430352.1"/>
    <property type="molecule type" value="Genomic_DNA"/>
</dbReference>
<dbReference type="AlphaFoldDB" id="A0A9D9DM16"/>
<evidence type="ECO:0000313" key="3">
    <source>
        <dbReference type="Proteomes" id="UP000823632"/>
    </source>
</evidence>
<reference evidence="2" key="2">
    <citation type="journal article" date="2021" name="PeerJ">
        <title>Extensive microbial diversity within the chicken gut microbiome revealed by metagenomics and culture.</title>
        <authorList>
            <person name="Gilroy R."/>
            <person name="Ravi A."/>
            <person name="Getino M."/>
            <person name="Pursley I."/>
            <person name="Horton D.L."/>
            <person name="Alikhan N.F."/>
            <person name="Baker D."/>
            <person name="Gharbi K."/>
            <person name="Hall N."/>
            <person name="Watson M."/>
            <person name="Adriaenssens E.M."/>
            <person name="Foster-Nyarko E."/>
            <person name="Jarju S."/>
            <person name="Secka A."/>
            <person name="Antonio M."/>
            <person name="Oren A."/>
            <person name="Chaudhuri R.R."/>
            <person name="La Ragione R."/>
            <person name="Hildebrand F."/>
            <person name="Pallen M.J."/>
        </authorList>
    </citation>
    <scope>NUCLEOTIDE SEQUENCE</scope>
    <source>
        <strain evidence="2">10192</strain>
    </source>
</reference>
<protein>
    <submittedName>
        <fullName evidence="2">Uncharacterized protein</fullName>
    </submittedName>
</protein>
<accession>A0A9D9DM16</accession>
<sequence length="310" mass="32940">MGGNDTISAINYAYPNYSAYNTDFMAQQLLNNNSAAASIYNTPPSVQTDSVSFSGKEQEGKDDDGNGVGTALIAGGLAIGGFLIGKNWKAIKGYIGKLLNGKTAKNVKTTLQKAKNRITGFVTKNKKHSIKGTSVTGASAPVTNAQEARVIQNIDTKHANAASRKLVEQHADDIVTPKMQAQYDADIAYQPLKPKQKAAKAKIDAANAAQRAELNSVKNNSNGAEKLETVAQAATKAENAAKTIKDGAHLNPSNKNIYFTKNGKVTQIRTAAPNSNGEYVITDPLKIAKHLEKHNIKLDDFAINAVSSAA</sequence>
<name>A0A9D9DM16_9BACT</name>
<feature type="compositionally biased region" description="Polar residues" evidence="1">
    <location>
        <begin position="44"/>
        <end position="55"/>
    </location>
</feature>
<comment type="caution">
    <text evidence="2">The sequence shown here is derived from an EMBL/GenBank/DDBJ whole genome shotgun (WGS) entry which is preliminary data.</text>
</comment>
<dbReference type="Proteomes" id="UP000823632">
    <property type="component" value="Unassembled WGS sequence"/>
</dbReference>
<evidence type="ECO:0000313" key="2">
    <source>
        <dbReference type="EMBL" id="MBO8430352.1"/>
    </source>
</evidence>
<organism evidence="2 3">
    <name type="scientific">Candidatus Scatousia excrementipullorum</name>
    <dbReference type="NCBI Taxonomy" id="2840936"/>
    <lineage>
        <taxon>Bacteria</taxon>
        <taxon>Candidatus Scatousia</taxon>
    </lineage>
</organism>
<feature type="region of interest" description="Disordered" evidence="1">
    <location>
        <begin position="44"/>
        <end position="66"/>
    </location>
</feature>